<comment type="caution">
    <text evidence="10">Lacks conserved residue(s) required for the propagation of feature annotation.</text>
</comment>
<dbReference type="HAMAP" id="MF_00185">
    <property type="entry name" value="IPP_trans"/>
    <property type="match status" value="1"/>
</dbReference>
<organism evidence="14 15">
    <name type="scientific">Anaerobaca lacustris</name>
    <dbReference type="NCBI Taxonomy" id="3044600"/>
    <lineage>
        <taxon>Bacteria</taxon>
        <taxon>Pseudomonadati</taxon>
        <taxon>Planctomycetota</taxon>
        <taxon>Phycisphaerae</taxon>
        <taxon>Sedimentisphaerales</taxon>
        <taxon>Anaerobacaceae</taxon>
        <taxon>Anaerobaca</taxon>
    </lineage>
</organism>
<evidence type="ECO:0000313" key="14">
    <source>
        <dbReference type="EMBL" id="MDI6448467.1"/>
    </source>
</evidence>
<dbReference type="InterPro" id="IPR027417">
    <property type="entry name" value="P-loop_NTPase"/>
</dbReference>
<keyword evidence="4 10" id="KW-0808">Transferase</keyword>
<dbReference type="Proteomes" id="UP001431776">
    <property type="component" value="Unassembled WGS sequence"/>
</dbReference>
<comment type="catalytic activity">
    <reaction evidence="9 10 11">
        <text>adenosine(37) in tRNA + dimethylallyl diphosphate = N(6)-dimethylallyladenosine(37) in tRNA + diphosphate</text>
        <dbReference type="Rhea" id="RHEA:26482"/>
        <dbReference type="Rhea" id="RHEA-COMP:10162"/>
        <dbReference type="Rhea" id="RHEA-COMP:10375"/>
        <dbReference type="ChEBI" id="CHEBI:33019"/>
        <dbReference type="ChEBI" id="CHEBI:57623"/>
        <dbReference type="ChEBI" id="CHEBI:74411"/>
        <dbReference type="ChEBI" id="CHEBI:74415"/>
        <dbReference type="EC" id="2.5.1.75"/>
    </reaction>
</comment>
<feature type="region of interest" description="Interaction with substrate tRNA" evidence="10">
    <location>
        <begin position="31"/>
        <end position="34"/>
    </location>
</feature>
<keyword evidence="5 10" id="KW-0819">tRNA processing</keyword>
<dbReference type="InterPro" id="IPR018022">
    <property type="entry name" value="IPT"/>
</dbReference>
<dbReference type="Pfam" id="PF01715">
    <property type="entry name" value="IPPT"/>
    <property type="match status" value="1"/>
</dbReference>
<protein>
    <recommendedName>
        <fullName evidence="10">tRNA dimethylallyltransferase</fullName>
        <ecNumber evidence="10">2.5.1.75</ecNumber>
    </recommendedName>
    <alternativeName>
        <fullName evidence="10">Dimethylallyl diphosphate:tRNA dimethylallyltransferase</fullName>
        <shortName evidence="10">DMAPP:tRNA dimethylallyltransferase</shortName>
        <shortName evidence="10">DMATase</shortName>
    </alternativeName>
    <alternativeName>
        <fullName evidence="10">Isopentenyl-diphosphate:tRNA isopentenyltransferase</fullName>
        <shortName evidence="10">IPP transferase</shortName>
        <shortName evidence="10">IPPT</shortName>
        <shortName evidence="10">IPTase</shortName>
    </alternativeName>
</protein>
<comment type="cofactor">
    <cofactor evidence="1 10">
        <name>Mg(2+)</name>
        <dbReference type="ChEBI" id="CHEBI:18420"/>
    </cofactor>
</comment>
<keyword evidence="6 10" id="KW-0547">Nucleotide-binding</keyword>
<comment type="function">
    <text evidence="2 10 12">Catalyzes the transfer of a dimethylallyl group onto the adenine at position 37 in tRNAs that read codons beginning with uridine, leading to the formation of N6-(dimethylallyl)adenosine (i(6)A).</text>
</comment>
<feature type="binding site" evidence="10">
    <location>
        <begin position="6"/>
        <end position="13"/>
    </location>
    <ligand>
        <name>ATP</name>
        <dbReference type="ChEBI" id="CHEBI:30616"/>
    </ligand>
</feature>
<gene>
    <name evidence="10 14" type="primary">miaA</name>
    <name evidence="14" type="ORF">QJ522_05380</name>
</gene>
<dbReference type="GO" id="GO:0006400">
    <property type="term" value="P:tRNA modification"/>
    <property type="evidence" value="ECO:0007669"/>
    <property type="project" value="TreeGrafter"/>
</dbReference>
<accession>A0AAW6TVH9</accession>
<feature type="site" description="Interaction with substrate tRNA" evidence="10">
    <location>
        <position position="97"/>
    </location>
</feature>
<dbReference type="InterPro" id="IPR039657">
    <property type="entry name" value="Dimethylallyltransferase"/>
</dbReference>
<dbReference type="EMBL" id="JASCXX010000004">
    <property type="protein sequence ID" value="MDI6448467.1"/>
    <property type="molecule type" value="Genomic_DNA"/>
</dbReference>
<evidence type="ECO:0000256" key="9">
    <source>
        <dbReference type="ARBA" id="ARBA00049563"/>
    </source>
</evidence>
<reference evidence="14" key="1">
    <citation type="submission" date="2023-05" db="EMBL/GenBank/DDBJ databases">
        <title>Anaerotaeda fermentans gen. nov., sp. nov., a novel anaerobic planctomycete of the new family within the order Sedimentisphaerales isolated from Taman Peninsula, Russia.</title>
        <authorList>
            <person name="Khomyakova M.A."/>
            <person name="Merkel A.Y."/>
            <person name="Slobodkin A.I."/>
        </authorList>
    </citation>
    <scope>NUCLEOTIDE SEQUENCE</scope>
    <source>
        <strain evidence="14">M17dextr</strain>
    </source>
</reference>
<evidence type="ECO:0000256" key="8">
    <source>
        <dbReference type="ARBA" id="ARBA00022842"/>
    </source>
</evidence>
<evidence type="ECO:0000256" key="13">
    <source>
        <dbReference type="RuleBase" id="RU003785"/>
    </source>
</evidence>
<dbReference type="Gene3D" id="3.40.50.300">
    <property type="entry name" value="P-loop containing nucleotide triphosphate hydrolases"/>
    <property type="match status" value="1"/>
</dbReference>
<evidence type="ECO:0000256" key="6">
    <source>
        <dbReference type="ARBA" id="ARBA00022741"/>
    </source>
</evidence>
<feature type="site" description="Interaction with substrate tRNA" evidence="10">
    <location>
        <position position="119"/>
    </location>
</feature>
<dbReference type="AlphaFoldDB" id="A0AAW6TVH9"/>
<dbReference type="FunFam" id="1.10.20.140:FF:000001">
    <property type="entry name" value="tRNA dimethylallyltransferase"/>
    <property type="match status" value="1"/>
</dbReference>
<dbReference type="PANTHER" id="PTHR11088:SF60">
    <property type="entry name" value="TRNA DIMETHYLALLYLTRANSFERASE"/>
    <property type="match status" value="1"/>
</dbReference>
<comment type="subunit">
    <text evidence="10">Monomer.</text>
</comment>
<evidence type="ECO:0000256" key="7">
    <source>
        <dbReference type="ARBA" id="ARBA00022840"/>
    </source>
</evidence>
<name>A0AAW6TVH9_9BACT</name>
<dbReference type="EC" id="2.5.1.75" evidence="10"/>
<dbReference type="RefSeq" id="WP_349243872.1">
    <property type="nucleotide sequence ID" value="NZ_JASCXX010000004.1"/>
</dbReference>
<comment type="caution">
    <text evidence="14">The sequence shown here is derived from an EMBL/GenBank/DDBJ whole genome shotgun (WGS) entry which is preliminary data.</text>
</comment>
<evidence type="ECO:0000256" key="4">
    <source>
        <dbReference type="ARBA" id="ARBA00022679"/>
    </source>
</evidence>
<comment type="similarity">
    <text evidence="3 10 13">Belongs to the IPP transferase family.</text>
</comment>
<evidence type="ECO:0000256" key="3">
    <source>
        <dbReference type="ARBA" id="ARBA00005842"/>
    </source>
</evidence>
<evidence type="ECO:0000256" key="2">
    <source>
        <dbReference type="ARBA" id="ARBA00003213"/>
    </source>
</evidence>
<evidence type="ECO:0000256" key="10">
    <source>
        <dbReference type="HAMAP-Rule" id="MF_00185"/>
    </source>
</evidence>
<evidence type="ECO:0000256" key="5">
    <source>
        <dbReference type="ARBA" id="ARBA00022694"/>
    </source>
</evidence>
<dbReference type="SUPFAM" id="SSF52540">
    <property type="entry name" value="P-loop containing nucleoside triphosphate hydrolases"/>
    <property type="match status" value="2"/>
</dbReference>
<dbReference type="PANTHER" id="PTHR11088">
    <property type="entry name" value="TRNA DIMETHYLALLYLTRANSFERASE"/>
    <property type="match status" value="1"/>
</dbReference>
<dbReference type="Gene3D" id="1.10.20.140">
    <property type="match status" value="1"/>
</dbReference>
<dbReference type="GO" id="GO:0052381">
    <property type="term" value="F:tRNA dimethylallyltransferase activity"/>
    <property type="evidence" value="ECO:0007669"/>
    <property type="project" value="UniProtKB-UniRule"/>
</dbReference>
<keyword evidence="8 10" id="KW-0460">Magnesium</keyword>
<dbReference type="NCBIfam" id="TIGR00174">
    <property type="entry name" value="miaA"/>
    <property type="match status" value="1"/>
</dbReference>
<keyword evidence="15" id="KW-1185">Reference proteome</keyword>
<keyword evidence="7 10" id="KW-0067">ATP-binding</keyword>
<proteinExistence type="inferred from homology"/>
<evidence type="ECO:0000256" key="11">
    <source>
        <dbReference type="RuleBase" id="RU003783"/>
    </source>
</evidence>
<evidence type="ECO:0000256" key="1">
    <source>
        <dbReference type="ARBA" id="ARBA00001946"/>
    </source>
</evidence>
<dbReference type="GO" id="GO:0005524">
    <property type="term" value="F:ATP binding"/>
    <property type="evidence" value="ECO:0007669"/>
    <property type="project" value="UniProtKB-UniRule"/>
</dbReference>
<sequence>MIMILGVTASGKGRLAFEMARRIDAEIVSVDSMKVYRRMDVGTAKPSPEARQQVRHHMIDVVEPSESFSAGLFLERASAAIEEIRSRGKPVVAVGGTALYSKALLYGLFEGPGSDERIRGELRARVESDGPAALHRELCRIDPAAAERISPNDAKRIVRALEVHRLTGKPISSLQTQFDAAGTMEKWTIIGLRRDKPVESGRINARVKKMIQMGLVEEVRSLLAEDKPLSPQARCAIGYAEMIEHLEGRLSLDDAVEQIKKNTRRLAKGQRTWFRRFANVVWIDAGPDESAESVLERAMQRLD</sequence>
<evidence type="ECO:0000256" key="12">
    <source>
        <dbReference type="RuleBase" id="RU003784"/>
    </source>
</evidence>
<evidence type="ECO:0000313" key="15">
    <source>
        <dbReference type="Proteomes" id="UP001431776"/>
    </source>
</evidence>